<keyword evidence="8" id="KW-0966">Cell projection</keyword>
<dbReference type="FunFam" id="2.40.50.100:FF:000048">
    <property type="entry name" value="Protein Abitram"/>
    <property type="match status" value="1"/>
</dbReference>
<dbReference type="GO" id="GO:0016607">
    <property type="term" value="C:nuclear speck"/>
    <property type="evidence" value="ECO:0007669"/>
    <property type="project" value="UniProtKB-SubCell"/>
</dbReference>
<evidence type="ECO:0000256" key="9">
    <source>
        <dbReference type="ARBA" id="ARBA00030463"/>
    </source>
</evidence>
<dbReference type="GO" id="GO:0032433">
    <property type="term" value="C:filopodium tip"/>
    <property type="evidence" value="ECO:0007669"/>
    <property type="project" value="TreeGrafter"/>
</dbReference>
<dbReference type="GO" id="GO:0030833">
    <property type="term" value="P:regulation of actin filament polymerization"/>
    <property type="evidence" value="ECO:0007669"/>
    <property type="project" value="TreeGrafter"/>
</dbReference>
<dbReference type="GO" id="GO:0051489">
    <property type="term" value="P:regulation of filopodium assembly"/>
    <property type="evidence" value="ECO:0007669"/>
    <property type="project" value="TreeGrafter"/>
</dbReference>
<evidence type="ECO:0000256" key="1">
    <source>
        <dbReference type="ARBA" id="ARBA00004279"/>
    </source>
</evidence>
<proteinExistence type="inferred from homology"/>
<evidence type="ECO:0000256" key="10">
    <source>
        <dbReference type="ARBA" id="ARBA00030786"/>
    </source>
</evidence>
<feature type="non-terminal residue" evidence="11">
    <location>
        <position position="1"/>
    </location>
</feature>
<feature type="non-terminal residue" evidence="11">
    <location>
        <position position="192"/>
    </location>
</feature>
<name>A0A7K9YAQ7_9GALL</name>
<dbReference type="AlphaFoldDB" id="A0A7K9YAQ7"/>
<sequence length="192" mass="21547">MAAGEAWGAARYFTRWYKADVKGRPCEDFCVLQHSNRRVGGIICVITLAEAHPLLQRGKTITGVNYQISPNCSRLQNKVSGKSKRRWIIRNNVFFSCMQGAQFLTELAPLCRISSSDGEEYTIYSCIRGRLIEVNENILSNPALLQEKPSTEGYIAVVLPKFEESKSVTQGLLTPEEYKEVLLKRQHSSSGS</sequence>
<dbReference type="Gene3D" id="2.40.50.100">
    <property type="match status" value="1"/>
</dbReference>
<keyword evidence="12" id="KW-1185">Reference proteome</keyword>
<dbReference type="GO" id="GO:0051015">
    <property type="term" value="F:actin filament binding"/>
    <property type="evidence" value="ECO:0007669"/>
    <property type="project" value="TreeGrafter"/>
</dbReference>
<evidence type="ECO:0000256" key="6">
    <source>
        <dbReference type="ARBA" id="ARBA00019325"/>
    </source>
</evidence>
<dbReference type="PANTHER" id="PTHR13651:SF0">
    <property type="entry name" value="PROTEIN ABITRAM"/>
    <property type="match status" value="1"/>
</dbReference>
<dbReference type="Proteomes" id="UP000522663">
    <property type="component" value="Unassembled WGS sequence"/>
</dbReference>
<comment type="subcellular location">
    <subcellularLocation>
        <location evidence="1">Cell projection</location>
        <location evidence="1">Dendrite</location>
    </subcellularLocation>
    <subcellularLocation>
        <location evidence="4">Cell projection</location>
        <location evidence="4">Growth cone</location>
    </subcellularLocation>
    <subcellularLocation>
        <location evidence="3">Cell projection</location>
        <location evidence="3">Lamellipodium</location>
    </subcellularLocation>
    <subcellularLocation>
        <location evidence="2">Nucleus speckle</location>
    </subcellularLocation>
</comment>
<dbReference type="GO" id="GO:0030027">
    <property type="term" value="C:lamellipodium"/>
    <property type="evidence" value="ECO:0007669"/>
    <property type="project" value="UniProtKB-SubCell"/>
</dbReference>
<evidence type="ECO:0000256" key="4">
    <source>
        <dbReference type="ARBA" id="ARBA00004624"/>
    </source>
</evidence>
<comment type="similarity">
    <text evidence="5">Belongs to the ABITRAM family.</text>
</comment>
<evidence type="ECO:0000313" key="12">
    <source>
        <dbReference type="Proteomes" id="UP000522663"/>
    </source>
</evidence>
<evidence type="ECO:0000256" key="7">
    <source>
        <dbReference type="ARBA" id="ARBA00023242"/>
    </source>
</evidence>
<evidence type="ECO:0000256" key="2">
    <source>
        <dbReference type="ARBA" id="ARBA00004324"/>
    </source>
</evidence>
<comment type="caution">
    <text evidence="11">The sequence shown here is derived from an EMBL/GenBank/DDBJ whole genome shotgun (WGS) entry which is preliminary data.</text>
</comment>
<evidence type="ECO:0000256" key="3">
    <source>
        <dbReference type="ARBA" id="ARBA00004510"/>
    </source>
</evidence>
<dbReference type="PANTHER" id="PTHR13651">
    <property type="entry name" value="PROTEIN ABITRAM"/>
    <property type="match status" value="1"/>
</dbReference>
<protein>
    <recommendedName>
        <fullName evidence="6">Protein Abitram</fullName>
    </recommendedName>
    <alternativeName>
        <fullName evidence="9">Actin-binding transcription modulator</fullName>
    </alternativeName>
    <alternativeName>
        <fullName evidence="10">Protein Simiate</fullName>
    </alternativeName>
</protein>
<dbReference type="OrthoDB" id="48130at2759"/>
<organism evidence="11 12">
    <name type="scientific">Odontophorus gujanensis</name>
    <name type="common">marbled wood quail</name>
    <dbReference type="NCBI Taxonomy" id="886794"/>
    <lineage>
        <taxon>Eukaryota</taxon>
        <taxon>Metazoa</taxon>
        <taxon>Chordata</taxon>
        <taxon>Craniata</taxon>
        <taxon>Vertebrata</taxon>
        <taxon>Euteleostomi</taxon>
        <taxon>Archelosauria</taxon>
        <taxon>Archosauria</taxon>
        <taxon>Dinosauria</taxon>
        <taxon>Saurischia</taxon>
        <taxon>Theropoda</taxon>
        <taxon>Coelurosauria</taxon>
        <taxon>Aves</taxon>
        <taxon>Neognathae</taxon>
        <taxon>Galloanserae</taxon>
        <taxon>Galliformes</taxon>
        <taxon>Odontophoridae</taxon>
        <taxon>Odontophorus</taxon>
    </lineage>
</organism>
<dbReference type="GO" id="GO:0030425">
    <property type="term" value="C:dendrite"/>
    <property type="evidence" value="ECO:0007669"/>
    <property type="project" value="UniProtKB-SubCell"/>
</dbReference>
<dbReference type="Pfam" id="PF01597">
    <property type="entry name" value="GCV_H"/>
    <property type="match status" value="1"/>
</dbReference>
<evidence type="ECO:0000256" key="8">
    <source>
        <dbReference type="ARBA" id="ARBA00023273"/>
    </source>
</evidence>
<evidence type="ECO:0000256" key="5">
    <source>
        <dbReference type="ARBA" id="ARBA00010764"/>
    </source>
</evidence>
<dbReference type="GO" id="GO:0048813">
    <property type="term" value="P:dendrite morphogenesis"/>
    <property type="evidence" value="ECO:0007669"/>
    <property type="project" value="TreeGrafter"/>
</dbReference>
<dbReference type="EMBL" id="VXAB01003085">
    <property type="protein sequence ID" value="NXJ06127.1"/>
    <property type="molecule type" value="Genomic_DNA"/>
</dbReference>
<dbReference type="GO" id="GO:0003785">
    <property type="term" value="F:actin monomer binding"/>
    <property type="evidence" value="ECO:0007669"/>
    <property type="project" value="TreeGrafter"/>
</dbReference>
<accession>A0A7K9YAQ7</accession>
<dbReference type="InterPro" id="IPR033753">
    <property type="entry name" value="GCV_H/Fam206"/>
</dbReference>
<dbReference type="InterPro" id="IPR011053">
    <property type="entry name" value="Single_hybrid_motif"/>
</dbReference>
<reference evidence="11 12" key="1">
    <citation type="submission" date="2019-09" db="EMBL/GenBank/DDBJ databases">
        <title>Bird 10,000 Genomes (B10K) Project - Family phase.</title>
        <authorList>
            <person name="Zhang G."/>
        </authorList>
    </citation>
    <scope>NUCLEOTIDE SEQUENCE [LARGE SCALE GENOMIC DNA]</scope>
    <source>
        <strain evidence="11">B10K-DU-001-53</strain>
        <tissue evidence="11">Muscle</tissue>
    </source>
</reference>
<dbReference type="InterPro" id="IPR039169">
    <property type="entry name" value="Abitram"/>
</dbReference>
<dbReference type="SUPFAM" id="SSF51230">
    <property type="entry name" value="Single hybrid motif"/>
    <property type="match status" value="1"/>
</dbReference>
<dbReference type="GO" id="GO:0030426">
    <property type="term" value="C:growth cone"/>
    <property type="evidence" value="ECO:0007669"/>
    <property type="project" value="UniProtKB-SubCell"/>
</dbReference>
<gene>
    <name evidence="11" type="primary">Fam206a</name>
    <name evidence="11" type="ORF">ODOGUJ_R07862</name>
</gene>
<keyword evidence="7" id="KW-0539">Nucleus</keyword>
<evidence type="ECO:0000313" key="11">
    <source>
        <dbReference type="EMBL" id="NXJ06127.1"/>
    </source>
</evidence>